<dbReference type="CDD" id="cd04475">
    <property type="entry name" value="RPA1_DBD_B"/>
    <property type="match status" value="1"/>
</dbReference>
<dbReference type="InterPro" id="IPR047192">
    <property type="entry name" value="Euk_RPA1_DBD_C"/>
</dbReference>
<comment type="similarity">
    <text evidence="2 11">Belongs to the replication factor A protein 1 family.</text>
</comment>
<evidence type="ECO:0000256" key="6">
    <source>
        <dbReference type="ARBA" id="ARBA00022833"/>
    </source>
</evidence>
<protein>
    <recommendedName>
        <fullName evidence="11">Replication protein A subunit</fullName>
    </recommendedName>
</protein>
<dbReference type="GO" id="GO:0006281">
    <property type="term" value="P:DNA repair"/>
    <property type="evidence" value="ECO:0007669"/>
    <property type="project" value="InterPro"/>
</dbReference>
<keyword evidence="4 11" id="KW-0479">Metal-binding</keyword>
<dbReference type="GO" id="GO:0008270">
    <property type="term" value="F:zinc ion binding"/>
    <property type="evidence" value="ECO:0007669"/>
    <property type="project" value="UniProtKB-KW"/>
</dbReference>
<evidence type="ECO:0000256" key="12">
    <source>
        <dbReference type="SAM" id="MobiDB-lite"/>
    </source>
</evidence>
<dbReference type="InterPro" id="IPR007199">
    <property type="entry name" value="Rep_factor-A_N"/>
</dbReference>
<feature type="domain" description="OB" evidence="13">
    <location>
        <begin position="254"/>
        <end position="331"/>
    </location>
</feature>
<dbReference type="CDD" id="cd04476">
    <property type="entry name" value="RPA1_DBD_C"/>
    <property type="match status" value="1"/>
</dbReference>
<organism evidence="17 18">
    <name type="scientific">Trichuris muris</name>
    <name type="common">Mouse whipworm</name>
    <dbReference type="NCBI Taxonomy" id="70415"/>
    <lineage>
        <taxon>Eukaryota</taxon>
        <taxon>Metazoa</taxon>
        <taxon>Ecdysozoa</taxon>
        <taxon>Nematoda</taxon>
        <taxon>Enoplea</taxon>
        <taxon>Dorylaimia</taxon>
        <taxon>Trichinellida</taxon>
        <taxon>Trichuridae</taxon>
        <taxon>Trichuris</taxon>
    </lineage>
</organism>
<keyword evidence="8 11" id="KW-0539">Nucleus</keyword>
<evidence type="ECO:0000256" key="8">
    <source>
        <dbReference type="ARBA" id="ARBA00023242"/>
    </source>
</evidence>
<comment type="subcellular location">
    <subcellularLocation>
        <location evidence="1 11">Nucleus</location>
    </subcellularLocation>
</comment>
<dbReference type="Proteomes" id="UP000046395">
    <property type="component" value="Unassembled WGS sequence"/>
</dbReference>
<dbReference type="AlphaFoldDB" id="A0A5S6QRM4"/>
<dbReference type="FunFam" id="2.40.50.140:FF:000064">
    <property type="entry name" value="Replication protein A subunit"/>
    <property type="match status" value="1"/>
</dbReference>
<evidence type="ECO:0000256" key="4">
    <source>
        <dbReference type="ARBA" id="ARBA00022723"/>
    </source>
</evidence>
<accession>A0A5S6QRM4</accession>
<name>A0A5S6QRM4_TRIMR</name>
<comment type="subunit">
    <text evidence="10 11">Component of the heterotrimeric canonical replication protein A complex (RPA).</text>
</comment>
<dbReference type="Pfam" id="PF01336">
    <property type="entry name" value="tRNA_anti-codon"/>
    <property type="match status" value="1"/>
</dbReference>
<dbReference type="FunFam" id="2.40.50.140:FF:000090">
    <property type="entry name" value="Replication protein A subunit"/>
    <property type="match status" value="1"/>
</dbReference>
<evidence type="ECO:0000256" key="3">
    <source>
        <dbReference type="ARBA" id="ARBA00022705"/>
    </source>
</evidence>
<dbReference type="FunFam" id="2.40.50.140:FF:000041">
    <property type="entry name" value="Replication protein A subunit"/>
    <property type="match status" value="1"/>
</dbReference>
<evidence type="ECO:0000256" key="10">
    <source>
        <dbReference type="ARBA" id="ARBA00062035"/>
    </source>
</evidence>
<feature type="compositionally biased region" description="Polar residues" evidence="12">
    <location>
        <begin position="202"/>
        <end position="213"/>
    </location>
</feature>
<evidence type="ECO:0000313" key="17">
    <source>
        <dbReference type="Proteomes" id="UP000046395"/>
    </source>
</evidence>
<dbReference type="NCBIfam" id="TIGR00617">
    <property type="entry name" value="rpa1"/>
    <property type="match status" value="1"/>
</dbReference>
<dbReference type="Pfam" id="PF04057">
    <property type="entry name" value="Rep-A_N"/>
    <property type="match status" value="1"/>
</dbReference>
<evidence type="ECO:0000256" key="1">
    <source>
        <dbReference type="ARBA" id="ARBA00004123"/>
    </source>
</evidence>
<dbReference type="InterPro" id="IPR012340">
    <property type="entry name" value="NA-bd_OB-fold"/>
</dbReference>
<evidence type="ECO:0000256" key="9">
    <source>
        <dbReference type="ARBA" id="ARBA00058595"/>
    </source>
</evidence>
<keyword evidence="7 11" id="KW-0238">DNA-binding</keyword>
<feature type="region of interest" description="Disordered" evidence="12">
    <location>
        <begin position="181"/>
        <end position="232"/>
    </location>
</feature>
<dbReference type="InterPro" id="IPR013955">
    <property type="entry name" value="Rep_factor-A_C"/>
</dbReference>
<dbReference type="CDD" id="cd04477">
    <property type="entry name" value="RPA1N"/>
    <property type="match status" value="1"/>
</dbReference>
<dbReference type="GO" id="GO:0006310">
    <property type="term" value="P:DNA recombination"/>
    <property type="evidence" value="ECO:0007669"/>
    <property type="project" value="InterPro"/>
</dbReference>
<keyword evidence="17" id="KW-1185">Reference proteome</keyword>
<feature type="domain" description="Replication factor A C-terminal" evidence="15">
    <location>
        <begin position="521"/>
        <end position="665"/>
    </location>
</feature>
<keyword evidence="5 11" id="KW-0863">Zinc-finger</keyword>
<keyword evidence="6 11" id="KW-0862">Zinc</keyword>
<dbReference type="GO" id="GO:0006260">
    <property type="term" value="P:DNA replication"/>
    <property type="evidence" value="ECO:0007669"/>
    <property type="project" value="UniProtKB-KW"/>
</dbReference>
<feature type="domain" description="Replication protein A OB" evidence="16">
    <location>
        <begin position="363"/>
        <end position="460"/>
    </location>
</feature>
<dbReference type="Pfam" id="PF08646">
    <property type="entry name" value="Rep_fac-A_C"/>
    <property type="match status" value="1"/>
</dbReference>
<dbReference type="Pfam" id="PF16900">
    <property type="entry name" value="REPA_OB_2"/>
    <property type="match status" value="1"/>
</dbReference>
<evidence type="ECO:0000259" key="14">
    <source>
        <dbReference type="Pfam" id="PF04057"/>
    </source>
</evidence>
<evidence type="ECO:0000256" key="5">
    <source>
        <dbReference type="ARBA" id="ARBA00022771"/>
    </source>
</evidence>
<comment type="function">
    <text evidence="9 11">As part of the heterotrimeric replication protein A complex (RPA/RP-A), binds and stabilizes single-stranded DNA intermediates, that form during DNA replication or upon DNA stress. It prevents their reannealing and in parallel, recruits and activates different proteins and complexes involved in DNA metabolism. Thereby, it plays an essential role both in DNA replication and the cellular response to DNA damage.</text>
</comment>
<keyword evidence="3 11" id="KW-0235">DNA replication</keyword>
<dbReference type="InterPro" id="IPR004591">
    <property type="entry name" value="Rfa1"/>
</dbReference>
<reference evidence="18" key="1">
    <citation type="submission" date="2019-12" db="UniProtKB">
        <authorList>
            <consortium name="WormBaseParasite"/>
        </authorList>
    </citation>
    <scope>IDENTIFICATION</scope>
</reference>
<dbReference type="PANTHER" id="PTHR47165:SF4">
    <property type="entry name" value="OS03G0429900 PROTEIN"/>
    <property type="match status" value="1"/>
</dbReference>
<evidence type="ECO:0000313" key="18">
    <source>
        <dbReference type="WBParaSite" id="TMUE_2000009542.1"/>
    </source>
</evidence>
<dbReference type="PANTHER" id="PTHR47165">
    <property type="entry name" value="OS03G0429900 PROTEIN"/>
    <property type="match status" value="1"/>
</dbReference>
<evidence type="ECO:0000256" key="11">
    <source>
        <dbReference type="RuleBase" id="RU364130"/>
    </source>
</evidence>
<dbReference type="CDD" id="cd04474">
    <property type="entry name" value="RPA1_DBD_A"/>
    <property type="match status" value="1"/>
</dbReference>
<evidence type="ECO:0000259" key="15">
    <source>
        <dbReference type="Pfam" id="PF08646"/>
    </source>
</evidence>
<proteinExistence type="inferred from homology"/>
<dbReference type="GO" id="GO:0003677">
    <property type="term" value="F:DNA binding"/>
    <property type="evidence" value="ECO:0007669"/>
    <property type="project" value="UniProtKB-KW"/>
</dbReference>
<sequence length="680" mass="75766">MSNFTYTQQRSKPSLWSIILSPQFVGRVGQLAILHFFLSGYSLQVLWNSVNVNFCSLQTAASMADSEPALTVGGIKAMLDDRKDHPVVIQIIQLKKIPDQNPDVCRYRLQISDGQQSCGTCMLATQRNELVDAGLLDPLAIVRVSRFVTNTVSGKQFIVLVDLDVLKPGYAVGRLIGEANFSKEGNKPQPTSLSDVPGRGEFQTQGQLTSDALTKSRGPAAGGQASIGSGGWRASQSRTIFPIVSLSPYQNRWCIRARVTQKSAIKTWSNKRGDGKLFSVDLADESGEIRATAFNAECERFYPVLQTKQVYLIQGGTIKVANRQFTSIDNDYELTFSPETQVEPCFDESICNLPEVSFHLTKIKDIENATRDRLIDVLGVVIMIGPVENKIARSTLKELKKRDIRLVDDSGVAISLTLWGNEAEDFNCEMNSLIAVKGCRISEFGGSLSLNAGSNTQIHVNPDIPEAHAVRGWFDLQSGTDEFQNLSAYAGGKAGSLGDGKIMPLGLVEAECSASSEQGDYFTIKGTIMNVNRENCMYPACPSPECSKKVIDQNTGLYRCEKCNKEYPNFTWRLLLNVRICDFSSVAQVTIFQEAAEKLLNIKVSELSDMREQDMQAYDDLFDRVAFKNFLFRLRVKQEMYNDEVRIRFICVRVEEISMPEYLNYLEKSVQELLAMPLPY</sequence>
<dbReference type="InterPro" id="IPR004365">
    <property type="entry name" value="NA-bd_OB_tRNA"/>
</dbReference>
<evidence type="ECO:0000256" key="2">
    <source>
        <dbReference type="ARBA" id="ARBA00005690"/>
    </source>
</evidence>
<dbReference type="WBParaSite" id="TMUE_2000009542.1">
    <property type="protein sequence ID" value="TMUE_2000009542.1"/>
    <property type="gene ID" value="WBGene00286959"/>
</dbReference>
<feature type="domain" description="Replication factor-A protein 1 N-terminal" evidence="14">
    <location>
        <begin position="70"/>
        <end position="167"/>
    </location>
</feature>
<dbReference type="STRING" id="70415.A0A5S6QRM4"/>
<evidence type="ECO:0000259" key="16">
    <source>
        <dbReference type="Pfam" id="PF16900"/>
    </source>
</evidence>
<feature type="compositionally biased region" description="Low complexity" evidence="12">
    <location>
        <begin position="218"/>
        <end position="227"/>
    </location>
</feature>
<dbReference type="Gene3D" id="2.40.50.140">
    <property type="entry name" value="Nucleic acid-binding proteins"/>
    <property type="match status" value="4"/>
</dbReference>
<dbReference type="GO" id="GO:0005634">
    <property type="term" value="C:nucleus"/>
    <property type="evidence" value="ECO:0007669"/>
    <property type="project" value="UniProtKB-SubCell"/>
</dbReference>
<evidence type="ECO:0000259" key="13">
    <source>
        <dbReference type="Pfam" id="PF01336"/>
    </source>
</evidence>
<dbReference type="InterPro" id="IPR031657">
    <property type="entry name" value="REPA_OB_2"/>
</dbReference>
<dbReference type="SUPFAM" id="SSF50249">
    <property type="entry name" value="Nucleic acid-binding proteins"/>
    <property type="match status" value="4"/>
</dbReference>
<evidence type="ECO:0000256" key="7">
    <source>
        <dbReference type="ARBA" id="ARBA00023125"/>
    </source>
</evidence>